<dbReference type="EMBL" id="JBAKAX010000066">
    <property type="protein sequence ID" value="MEL0606477.1"/>
    <property type="molecule type" value="Genomic_DNA"/>
</dbReference>
<sequence>QTITTEVQADGTFSVDVPNELSEGEFTVEVSVTDAAGNQTTATTTGEVDTAAPTVVIDPVGDTNDTTPTISGTATGEPEGTVVTITVTDEAGNPQTITTEVQADGTFSVDVPNELSEGEFTVEVSV</sequence>
<name>A0ACC6R9A3_9GAMM</name>
<accession>A0ACC6R9A3</accession>
<protein>
    <submittedName>
        <fullName evidence="1">Ig-like domain-containing protein</fullName>
    </submittedName>
</protein>
<evidence type="ECO:0000313" key="2">
    <source>
        <dbReference type="Proteomes" id="UP001374952"/>
    </source>
</evidence>
<feature type="non-terminal residue" evidence="1">
    <location>
        <position position="1"/>
    </location>
</feature>
<comment type="caution">
    <text evidence="1">The sequence shown here is derived from an EMBL/GenBank/DDBJ whole genome shotgun (WGS) entry which is preliminary data.</text>
</comment>
<organism evidence="1 2">
    <name type="scientific">Pseudoalteromonas undina</name>
    <dbReference type="NCBI Taxonomy" id="43660"/>
    <lineage>
        <taxon>Bacteria</taxon>
        <taxon>Pseudomonadati</taxon>
        <taxon>Pseudomonadota</taxon>
        <taxon>Gammaproteobacteria</taxon>
        <taxon>Alteromonadales</taxon>
        <taxon>Pseudoalteromonadaceae</taxon>
        <taxon>Pseudoalteromonas</taxon>
    </lineage>
</organism>
<reference evidence="1" key="1">
    <citation type="submission" date="2024-02" db="EMBL/GenBank/DDBJ databases">
        <title>Bacteria isolated from the canopy kelp, Nereocystis luetkeana.</title>
        <authorList>
            <person name="Pfister C.A."/>
            <person name="Younker I.T."/>
            <person name="Light S.H."/>
        </authorList>
    </citation>
    <scope>NUCLEOTIDE SEQUENCE</scope>
    <source>
        <strain evidence="1">TN.2.01</strain>
    </source>
</reference>
<keyword evidence="2" id="KW-1185">Reference proteome</keyword>
<feature type="non-terminal residue" evidence="1">
    <location>
        <position position="126"/>
    </location>
</feature>
<proteinExistence type="predicted"/>
<evidence type="ECO:0000313" key="1">
    <source>
        <dbReference type="EMBL" id="MEL0606477.1"/>
    </source>
</evidence>
<gene>
    <name evidence="1" type="ORF">V6250_20155</name>
</gene>
<dbReference type="Proteomes" id="UP001374952">
    <property type="component" value="Unassembled WGS sequence"/>
</dbReference>